<evidence type="ECO:0000313" key="3">
    <source>
        <dbReference type="EMBL" id="SDC83596.1"/>
    </source>
</evidence>
<proteinExistence type="predicted"/>
<dbReference type="RefSeq" id="WP_093183428.1">
    <property type="nucleotide sequence ID" value="NZ_FMYH01000004.1"/>
</dbReference>
<gene>
    <name evidence="3" type="ORF">SAMN05216410_2356</name>
</gene>
<dbReference type="InterPro" id="IPR032830">
    <property type="entry name" value="XPB/Ssl2_N"/>
</dbReference>
<feature type="region of interest" description="Disordered" evidence="1">
    <location>
        <begin position="644"/>
        <end position="667"/>
    </location>
</feature>
<dbReference type="EMBL" id="FMYH01000004">
    <property type="protein sequence ID" value="SDC83596.1"/>
    <property type="molecule type" value="Genomic_DNA"/>
</dbReference>
<dbReference type="GO" id="GO:0004386">
    <property type="term" value="F:helicase activity"/>
    <property type="evidence" value="ECO:0007669"/>
    <property type="project" value="UniProtKB-KW"/>
</dbReference>
<reference evidence="3 4" key="1">
    <citation type="submission" date="2016-09" db="EMBL/GenBank/DDBJ databases">
        <authorList>
            <person name="Capua I."/>
            <person name="De Benedictis P."/>
            <person name="Joannis T."/>
            <person name="Lombin L.H."/>
            <person name="Cattoli G."/>
        </authorList>
    </citation>
    <scope>NUCLEOTIDE SEQUENCE [LARGE SCALE GENOMIC DNA]</scope>
    <source>
        <strain evidence="3 4">ISLP-3</strain>
    </source>
</reference>
<sequence>MVTFSDWLCARSDAELVALLSHRADLASPSPSTLLSLAARATSRASLQRATTALDAAHLMVLESVAVLDSLGEIVTTERVVAAIAAEPAIANDATTIPTLLEDLTDTALLWQSHPGIYRPAPGIEETLDAYPAGLGPALLPRDGRPDTAILQAPDAPAGARAILAALQWGPPVGRIPSASDSPTAAAIGWLIDRGFVRQVDAHHVMLPREIALDLRSGRTHRGLPPAPALPEPTLTQATIDAESARAAQEIVRRVAEVISTWQVAPAPALKAGGLGVRELRRLAQQLEVDELTTAFVVELALMTGLVTSDGADPASFAPTVEADEWLAADLPARWAALASAWCPSARAPWLVGSRDDRGALRSALEPELHRMWVPRLRSELLRVLAQAPRAAVHADAVVAVLTWRSPRSVPPHAAVVALLREANLLGITGAHSLAIGGHVLAAAPPLTVPDDATRLALAGSLTQTLPEAVDELLLQGDLTGIVPGRPTPELEALLTESTEVESRGAGVTVRFTAASVTRALDAGRTADELLTELTQHSRAAIPQPLDYLVHDAARRHGQVRLGVAASYVRVDDPVLLAGLVDDPKLASLGLFSLAPTVLAATAPAAQLLTALRERGLAPAMEDPDGNVVYADLRAAYVRLPTRRGRRAGQHSRSVDGSPERALSAPERTERLRGLVARLREQSHLTQARRTQGAPSLAAIPAASGTGGGPGTSDPLVALGLLREAAADGREVWLDMVGPAGGITRRRVRPLRIDAGRLRAVDVARESEITVAVHRVAGVEHVAESD</sequence>
<dbReference type="STRING" id="1814289.SAMN05216410_2356"/>
<dbReference type="OrthoDB" id="3415124at2"/>
<name>A0A1G6PVP6_9MICO</name>
<keyword evidence="3" id="KW-0547">Nucleotide-binding</keyword>
<evidence type="ECO:0000256" key="1">
    <source>
        <dbReference type="SAM" id="MobiDB-lite"/>
    </source>
</evidence>
<evidence type="ECO:0000259" key="2">
    <source>
        <dbReference type="Pfam" id="PF13625"/>
    </source>
</evidence>
<protein>
    <submittedName>
        <fullName evidence="3">Helicase conserved C-terminal domain-containing protein</fullName>
    </submittedName>
</protein>
<dbReference type="Proteomes" id="UP000199039">
    <property type="component" value="Unassembled WGS sequence"/>
</dbReference>
<accession>A0A1G6PVP6</accession>
<dbReference type="AlphaFoldDB" id="A0A1G6PVP6"/>
<organism evidence="3 4">
    <name type="scientific">Sanguibacter gelidistatuariae</name>
    <dbReference type="NCBI Taxonomy" id="1814289"/>
    <lineage>
        <taxon>Bacteria</taxon>
        <taxon>Bacillati</taxon>
        <taxon>Actinomycetota</taxon>
        <taxon>Actinomycetes</taxon>
        <taxon>Micrococcales</taxon>
        <taxon>Sanguibacteraceae</taxon>
        <taxon>Sanguibacter</taxon>
    </lineage>
</organism>
<keyword evidence="4" id="KW-1185">Reference proteome</keyword>
<keyword evidence="3" id="KW-0378">Hydrolase</keyword>
<feature type="domain" description="Helicase XPB/Ssl2 N-terminal" evidence="2">
    <location>
        <begin position="473"/>
        <end position="594"/>
    </location>
</feature>
<dbReference type="Pfam" id="PF13625">
    <property type="entry name" value="Helicase_C_3"/>
    <property type="match status" value="1"/>
</dbReference>
<evidence type="ECO:0000313" key="4">
    <source>
        <dbReference type="Proteomes" id="UP000199039"/>
    </source>
</evidence>
<keyword evidence="3" id="KW-0067">ATP-binding</keyword>
<keyword evidence="3" id="KW-0347">Helicase</keyword>